<dbReference type="OrthoDB" id="44789at2759"/>
<dbReference type="HOGENOM" id="CLU_003181_2_2_1"/>
<evidence type="ECO:0000256" key="9">
    <source>
        <dbReference type="RuleBase" id="RU361221"/>
    </source>
</evidence>
<dbReference type="GO" id="GO:0006879">
    <property type="term" value="P:intracellular iron ion homeostasis"/>
    <property type="evidence" value="ECO:0007669"/>
    <property type="project" value="TreeGrafter"/>
</dbReference>
<dbReference type="GO" id="GO:0005794">
    <property type="term" value="C:Golgi apparatus"/>
    <property type="evidence" value="ECO:0007669"/>
    <property type="project" value="TreeGrafter"/>
</dbReference>
<feature type="region of interest" description="Disordered" evidence="10">
    <location>
        <begin position="825"/>
        <end position="864"/>
    </location>
</feature>
<feature type="domain" description="CBS" evidence="11">
    <location>
        <begin position="606"/>
        <end position="665"/>
    </location>
</feature>
<dbReference type="CDD" id="cd03684">
    <property type="entry name" value="ClC_3_like"/>
    <property type="match status" value="1"/>
</dbReference>
<dbReference type="FunFam" id="1.10.3080.10:FF:000011">
    <property type="entry name" value="Chloride channel protein"/>
    <property type="match status" value="1"/>
</dbReference>
<dbReference type="GO" id="GO:0000324">
    <property type="term" value="C:fungal-type vacuole"/>
    <property type="evidence" value="ECO:0007669"/>
    <property type="project" value="TreeGrafter"/>
</dbReference>
<dbReference type="Gene3D" id="1.10.3080.10">
    <property type="entry name" value="Clc chloride channel"/>
    <property type="match status" value="1"/>
</dbReference>
<keyword evidence="6 9" id="KW-0472">Membrane</keyword>
<dbReference type="GO" id="GO:0005886">
    <property type="term" value="C:plasma membrane"/>
    <property type="evidence" value="ECO:0007669"/>
    <property type="project" value="TreeGrafter"/>
</dbReference>
<dbReference type="PANTHER" id="PTHR45711">
    <property type="entry name" value="CHLORIDE CHANNEL PROTEIN"/>
    <property type="match status" value="1"/>
</dbReference>
<dbReference type="PANTHER" id="PTHR45711:SF9">
    <property type="entry name" value="ANION_PROTON EXCHANGE TRANSPORTER GEF1"/>
    <property type="match status" value="1"/>
</dbReference>
<dbReference type="EMBL" id="KK088421">
    <property type="protein sequence ID" value="EYE95746.1"/>
    <property type="molecule type" value="Genomic_DNA"/>
</dbReference>
<feature type="compositionally biased region" description="Acidic residues" evidence="10">
    <location>
        <begin position="850"/>
        <end position="864"/>
    </location>
</feature>
<dbReference type="FunFam" id="3.90.1280.20:FF:000004">
    <property type="entry name" value="Chloride channel protein"/>
    <property type="match status" value="1"/>
</dbReference>
<feature type="transmembrane region" description="Helical" evidence="9">
    <location>
        <begin position="179"/>
        <end position="200"/>
    </location>
</feature>
<dbReference type="Proteomes" id="UP000019804">
    <property type="component" value="Unassembled WGS sequence"/>
</dbReference>
<feature type="compositionally biased region" description="Polar residues" evidence="10">
    <location>
        <begin position="786"/>
        <end position="795"/>
    </location>
</feature>
<feature type="compositionally biased region" description="Polar residues" evidence="10">
    <location>
        <begin position="27"/>
        <end position="36"/>
    </location>
</feature>
<organism evidence="12 13">
    <name type="scientific">Aspergillus ruber (strain CBS 135680)</name>
    <dbReference type="NCBI Taxonomy" id="1388766"/>
    <lineage>
        <taxon>Eukaryota</taxon>
        <taxon>Fungi</taxon>
        <taxon>Dikarya</taxon>
        <taxon>Ascomycota</taxon>
        <taxon>Pezizomycotina</taxon>
        <taxon>Eurotiomycetes</taxon>
        <taxon>Eurotiomycetidae</taxon>
        <taxon>Eurotiales</taxon>
        <taxon>Aspergillaceae</taxon>
        <taxon>Aspergillus</taxon>
        <taxon>Aspergillus subgen. Aspergillus</taxon>
    </lineage>
</organism>
<feature type="region of interest" description="Disordered" evidence="10">
    <location>
        <begin position="1"/>
        <end position="51"/>
    </location>
</feature>
<evidence type="ECO:0000256" key="3">
    <source>
        <dbReference type="ARBA" id="ARBA00022692"/>
    </source>
</evidence>
<evidence type="ECO:0000259" key="11">
    <source>
        <dbReference type="PROSITE" id="PS51371"/>
    </source>
</evidence>
<dbReference type="GO" id="GO:0005783">
    <property type="term" value="C:endoplasmic reticulum"/>
    <property type="evidence" value="ECO:0007669"/>
    <property type="project" value="TreeGrafter"/>
</dbReference>
<feature type="transmembrane region" description="Helical" evidence="9">
    <location>
        <begin position="473"/>
        <end position="494"/>
    </location>
</feature>
<feature type="transmembrane region" description="Helical" evidence="9">
    <location>
        <begin position="113"/>
        <end position="134"/>
    </location>
</feature>
<name>A0A017SG66_ASPRC</name>
<feature type="compositionally biased region" description="Low complexity" evidence="10">
    <location>
        <begin position="7"/>
        <end position="18"/>
    </location>
</feature>
<dbReference type="GeneID" id="63696922"/>
<dbReference type="Pfam" id="PF00654">
    <property type="entry name" value="Voltage_CLC"/>
    <property type="match status" value="1"/>
</dbReference>
<accession>A0A017SG66</accession>
<gene>
    <name evidence="12" type="ORF">EURHEDRAFT_412021</name>
</gene>
<evidence type="ECO:0000256" key="4">
    <source>
        <dbReference type="ARBA" id="ARBA00022989"/>
    </source>
</evidence>
<dbReference type="SUPFAM" id="SSF81340">
    <property type="entry name" value="Clc chloride channel"/>
    <property type="match status" value="1"/>
</dbReference>
<dbReference type="PRINTS" id="PR00762">
    <property type="entry name" value="CLCHANNEL"/>
</dbReference>
<dbReference type="STRING" id="1388766.A0A017SG66"/>
<keyword evidence="3 9" id="KW-0812">Transmembrane</keyword>
<dbReference type="InterPro" id="IPR000644">
    <property type="entry name" value="CBS_dom"/>
</dbReference>
<evidence type="ECO:0000313" key="12">
    <source>
        <dbReference type="EMBL" id="EYE95746.1"/>
    </source>
</evidence>
<dbReference type="GO" id="GO:0005247">
    <property type="term" value="F:voltage-gated chloride channel activity"/>
    <property type="evidence" value="ECO:0007669"/>
    <property type="project" value="TreeGrafter"/>
</dbReference>
<evidence type="ECO:0000256" key="7">
    <source>
        <dbReference type="ARBA" id="ARBA00023214"/>
    </source>
</evidence>
<evidence type="ECO:0000256" key="5">
    <source>
        <dbReference type="ARBA" id="ARBA00023065"/>
    </source>
</evidence>
<dbReference type="Gene3D" id="3.10.580.20">
    <property type="match status" value="1"/>
</dbReference>
<keyword evidence="4 9" id="KW-1133">Transmembrane helix</keyword>
<keyword evidence="13" id="KW-1185">Reference proteome</keyword>
<feature type="region of interest" description="Disordered" evidence="10">
    <location>
        <begin position="780"/>
        <end position="801"/>
    </location>
</feature>
<dbReference type="RefSeq" id="XP_040639434.1">
    <property type="nucleotide sequence ID" value="XM_040781798.1"/>
</dbReference>
<sequence>MIPTRTSSISIHSPSVASERQGWRRTSGLSVSSPAAESHRPSANDNGQPPLITEEIGEIKRYEDFTTIDWVQDAVHEQARRRAKRREGFGFWEHEGAFGWRRKVSESYDAGQAWLVVTIVGAAIGLNSALLNIITEWLSDVKLGYCTTGFYLNEQFCCWGAEGGCPEWKHWTPFWFLNYIIYFFFAILFAFISATLVKSFAPYAAGSGISEIKCIIAGFVMKGFLGAWTLLIKSIGLPLAIASGLSVGKEGPSVHFAVCTGNVISRFFSKYRQNASKTREVLTATAAAGVAVAFGSPIGGVLFSLEEMASYFPLKTLWRSYFCALVATSVLAAMNPFRTGQLVMFQVQYDRTWHFFELIFFVCLGVFGGLYGAFVIKWNLHVQAFRKKYLSQYPITESVVLAGITAVLCFPNMFLRINMTEMMEILFRECEGAHDYNGLCDAKNRWGMVLSLSIATLLRIFLVIISYGCKVPAGIFVPSMAIGASFGRLVGILVQALHESFPDSSFFANCEPDVPCITPGTYAFLGAAAALSGIMHLTISVTVIMFELTGALTYILPTMIVVGVTKAVSDRFGNGGIADRMIWSNGFPFLDNKEDHVFNVPVSHAMTADPVALPASDFPVREAERLLGDNKFQGFPIVEDRTNKILVGYIGRTELRYAIDRARNEGILAPNAQCVFTKEAAEATVVRRASVSSRNNDTFDGIQSSVGANHVDFSRYVDHTPLTVHPRLPLETVMEIFKKMGPRVILVEHRGRIMGLVTVKDCLKYQFKVEAEELALAATNGPDTYGDNSPGNGNARNPEAPSLEDKVWSFMQRIRGKLPWWQTTSANATTRARPGADGFEPHETNRILDGTEDDEGLVELEERR</sequence>
<dbReference type="GO" id="GO:0005769">
    <property type="term" value="C:early endosome"/>
    <property type="evidence" value="ECO:0007669"/>
    <property type="project" value="TreeGrafter"/>
</dbReference>
<reference evidence="13" key="1">
    <citation type="journal article" date="2014" name="Nat. Commun.">
        <title>Genomic adaptations of the halophilic Dead Sea filamentous fungus Eurotium rubrum.</title>
        <authorList>
            <person name="Kis-Papo T."/>
            <person name="Weig A.R."/>
            <person name="Riley R."/>
            <person name="Persoh D."/>
            <person name="Salamov A."/>
            <person name="Sun H."/>
            <person name="Lipzen A."/>
            <person name="Wasser S.P."/>
            <person name="Rambold G."/>
            <person name="Grigoriev I.V."/>
            <person name="Nevo E."/>
        </authorList>
    </citation>
    <scope>NUCLEOTIDE SEQUENCE [LARGE SCALE GENOMIC DNA]</scope>
    <source>
        <strain evidence="13">CBS 135680</strain>
    </source>
</reference>
<dbReference type="Gene3D" id="3.90.1280.20">
    <property type="match status" value="1"/>
</dbReference>
<dbReference type="CDD" id="cd04591">
    <property type="entry name" value="CBS_pair_voltage-gated_CLC_euk_bac"/>
    <property type="match status" value="1"/>
</dbReference>
<comment type="subcellular location">
    <subcellularLocation>
        <location evidence="1 9">Membrane</location>
        <topology evidence="1 9">Multi-pass membrane protein</topology>
    </subcellularLocation>
</comment>
<dbReference type="Pfam" id="PF00571">
    <property type="entry name" value="CBS"/>
    <property type="match status" value="2"/>
</dbReference>
<dbReference type="FunFam" id="3.10.580.20:FF:000002">
    <property type="entry name" value="Chloride channel protein"/>
    <property type="match status" value="1"/>
</dbReference>
<keyword evidence="8" id="KW-0129">CBS domain</keyword>
<feature type="transmembrane region" description="Helical" evidence="9">
    <location>
        <begin position="522"/>
        <end position="545"/>
    </location>
</feature>
<evidence type="ECO:0000313" key="13">
    <source>
        <dbReference type="Proteomes" id="UP000019804"/>
    </source>
</evidence>
<evidence type="ECO:0000256" key="6">
    <source>
        <dbReference type="ARBA" id="ARBA00023136"/>
    </source>
</evidence>
<dbReference type="PROSITE" id="PS51371">
    <property type="entry name" value="CBS"/>
    <property type="match status" value="2"/>
</dbReference>
<evidence type="ECO:0000256" key="8">
    <source>
        <dbReference type="PROSITE-ProRule" id="PRU00703"/>
    </source>
</evidence>
<feature type="transmembrane region" description="Helical" evidence="9">
    <location>
        <begin position="446"/>
        <end position="467"/>
    </location>
</feature>
<keyword evidence="5 9" id="KW-0406">Ion transport</keyword>
<feature type="transmembrane region" description="Helical" evidence="9">
    <location>
        <begin position="317"/>
        <end position="337"/>
    </location>
</feature>
<comment type="similarity">
    <text evidence="9">Belongs to the chloride channel (TC 2.A.49) family.</text>
</comment>
<dbReference type="SMART" id="SM00116">
    <property type="entry name" value="CBS"/>
    <property type="match status" value="2"/>
</dbReference>
<protein>
    <recommendedName>
        <fullName evidence="9">Chloride channel protein</fullName>
    </recommendedName>
</protein>
<keyword evidence="7 9" id="KW-0868">Chloride</keyword>
<feature type="transmembrane region" description="Helical" evidence="9">
    <location>
        <begin position="551"/>
        <end position="568"/>
    </location>
</feature>
<feature type="transmembrane region" description="Helical" evidence="9">
    <location>
        <begin position="281"/>
        <end position="305"/>
    </location>
</feature>
<evidence type="ECO:0000256" key="10">
    <source>
        <dbReference type="SAM" id="MobiDB-lite"/>
    </source>
</evidence>
<feature type="domain" description="CBS" evidence="11">
    <location>
        <begin position="717"/>
        <end position="772"/>
    </location>
</feature>
<feature type="transmembrane region" description="Helical" evidence="9">
    <location>
        <begin position="358"/>
        <end position="378"/>
    </location>
</feature>
<feature type="transmembrane region" description="Helical" evidence="9">
    <location>
        <begin position="398"/>
        <end position="415"/>
    </location>
</feature>
<evidence type="ECO:0000256" key="1">
    <source>
        <dbReference type="ARBA" id="ARBA00004141"/>
    </source>
</evidence>
<proteinExistence type="inferred from homology"/>
<dbReference type="AlphaFoldDB" id="A0A017SG66"/>
<dbReference type="SUPFAM" id="SSF54631">
    <property type="entry name" value="CBS-domain pair"/>
    <property type="match status" value="1"/>
</dbReference>
<dbReference type="GO" id="GO:0006878">
    <property type="term" value="P:intracellular copper ion homeostasis"/>
    <property type="evidence" value="ECO:0007669"/>
    <property type="project" value="TreeGrafter"/>
</dbReference>
<evidence type="ECO:0000256" key="2">
    <source>
        <dbReference type="ARBA" id="ARBA00022448"/>
    </source>
</evidence>
<dbReference type="InterPro" id="IPR014743">
    <property type="entry name" value="Cl-channel_core"/>
</dbReference>
<keyword evidence="2 9" id="KW-0813">Transport</keyword>
<dbReference type="InterPro" id="IPR001807">
    <property type="entry name" value="ClC"/>
</dbReference>
<dbReference type="InterPro" id="IPR046342">
    <property type="entry name" value="CBS_dom_sf"/>
</dbReference>